<proteinExistence type="predicted"/>
<evidence type="ECO:0000259" key="1">
    <source>
        <dbReference type="PROSITE" id="PS51063"/>
    </source>
</evidence>
<dbReference type="SUPFAM" id="SSF46785">
    <property type="entry name" value="Winged helix' DNA-binding domain"/>
    <property type="match status" value="1"/>
</dbReference>
<dbReference type="AlphaFoldDB" id="K1SIR2"/>
<gene>
    <name evidence="2" type="ORF">OBE_11624</name>
</gene>
<dbReference type="InterPro" id="IPR014710">
    <property type="entry name" value="RmlC-like_jellyroll"/>
</dbReference>
<sequence length="103" mass="11843">KCRSNCKFHTTLVSSLLELILKQAVHQNTRIEILSKRSIRDKLLTYFSILSSKNFSKNITLPISMTSLADYLSVDRSAMMRELKCLVDEGFISRDGNKIKLLY</sequence>
<evidence type="ECO:0000313" key="2">
    <source>
        <dbReference type="EMBL" id="EKC55309.1"/>
    </source>
</evidence>
<feature type="non-terminal residue" evidence="2">
    <location>
        <position position="1"/>
    </location>
</feature>
<dbReference type="Pfam" id="PF13545">
    <property type="entry name" value="HTH_Crp_2"/>
    <property type="match status" value="1"/>
</dbReference>
<organism evidence="2">
    <name type="scientific">human gut metagenome</name>
    <dbReference type="NCBI Taxonomy" id="408170"/>
    <lineage>
        <taxon>unclassified sequences</taxon>
        <taxon>metagenomes</taxon>
        <taxon>organismal metagenomes</taxon>
    </lineage>
</organism>
<dbReference type="InterPro" id="IPR036390">
    <property type="entry name" value="WH_DNA-bd_sf"/>
</dbReference>
<feature type="domain" description="HTH crp-type" evidence="1">
    <location>
        <begin position="37"/>
        <end position="103"/>
    </location>
</feature>
<dbReference type="EMBL" id="AJWZ01008014">
    <property type="protein sequence ID" value="EKC55309.1"/>
    <property type="molecule type" value="Genomic_DNA"/>
</dbReference>
<reference evidence="2" key="1">
    <citation type="journal article" date="2013" name="Environ. Microbiol.">
        <title>Microbiota from the distal guts of lean and obese adolescents exhibit partial functional redundancy besides clear differences in community structure.</title>
        <authorList>
            <person name="Ferrer M."/>
            <person name="Ruiz A."/>
            <person name="Lanza F."/>
            <person name="Haange S.B."/>
            <person name="Oberbach A."/>
            <person name="Till H."/>
            <person name="Bargiela R."/>
            <person name="Campoy C."/>
            <person name="Segura M.T."/>
            <person name="Richter M."/>
            <person name="von Bergen M."/>
            <person name="Seifert J."/>
            <person name="Suarez A."/>
        </authorList>
    </citation>
    <scope>NUCLEOTIDE SEQUENCE</scope>
</reference>
<dbReference type="PROSITE" id="PS51063">
    <property type="entry name" value="HTH_CRP_2"/>
    <property type="match status" value="1"/>
</dbReference>
<protein>
    <submittedName>
        <fullName evidence="2">Cyclic nucleotide-binding domain protein</fullName>
    </submittedName>
</protein>
<dbReference type="Gene3D" id="2.60.120.10">
    <property type="entry name" value="Jelly Rolls"/>
    <property type="match status" value="1"/>
</dbReference>
<comment type="caution">
    <text evidence="2">The sequence shown here is derived from an EMBL/GenBank/DDBJ whole genome shotgun (WGS) entry which is preliminary data.</text>
</comment>
<dbReference type="InterPro" id="IPR012318">
    <property type="entry name" value="HTH_CRP"/>
</dbReference>
<dbReference type="GO" id="GO:0006355">
    <property type="term" value="P:regulation of DNA-templated transcription"/>
    <property type="evidence" value="ECO:0007669"/>
    <property type="project" value="InterPro"/>
</dbReference>
<accession>K1SIR2</accession>
<dbReference type="GO" id="GO:0003677">
    <property type="term" value="F:DNA binding"/>
    <property type="evidence" value="ECO:0007669"/>
    <property type="project" value="InterPro"/>
</dbReference>
<name>K1SIR2_9ZZZZ</name>